<dbReference type="GO" id="GO:0046872">
    <property type="term" value="F:metal ion binding"/>
    <property type="evidence" value="ECO:0007669"/>
    <property type="project" value="InterPro"/>
</dbReference>
<dbReference type="SUPFAM" id="SSF47769">
    <property type="entry name" value="SAM/Pointed domain"/>
    <property type="match status" value="1"/>
</dbReference>
<protein>
    <recommendedName>
        <fullName evidence="2">SAM domain-containing protein</fullName>
    </recommendedName>
</protein>
<name>A0A812HDE1_9DINO</name>
<organism evidence="3 4">
    <name type="scientific">Symbiodinium natans</name>
    <dbReference type="NCBI Taxonomy" id="878477"/>
    <lineage>
        <taxon>Eukaryota</taxon>
        <taxon>Sar</taxon>
        <taxon>Alveolata</taxon>
        <taxon>Dinophyceae</taxon>
        <taxon>Suessiales</taxon>
        <taxon>Symbiodiniaceae</taxon>
        <taxon>Symbiodinium</taxon>
    </lineage>
</organism>
<accession>A0A812HDE1</accession>
<feature type="domain" description="SAM" evidence="2">
    <location>
        <begin position="627"/>
        <end position="693"/>
    </location>
</feature>
<dbReference type="SUPFAM" id="SSF159034">
    <property type="entry name" value="Mib/herc2 domain-like"/>
    <property type="match status" value="1"/>
</dbReference>
<feature type="region of interest" description="Disordered" evidence="1">
    <location>
        <begin position="257"/>
        <end position="276"/>
    </location>
</feature>
<dbReference type="Proteomes" id="UP000604046">
    <property type="component" value="Unassembled WGS sequence"/>
</dbReference>
<dbReference type="GO" id="GO:0004842">
    <property type="term" value="F:ubiquitin-protein transferase activity"/>
    <property type="evidence" value="ECO:0007669"/>
    <property type="project" value="InterPro"/>
</dbReference>
<dbReference type="OrthoDB" id="411539at2759"/>
<dbReference type="EMBL" id="CAJNDS010000079">
    <property type="protein sequence ID" value="CAE6946800.1"/>
    <property type="molecule type" value="Genomic_DNA"/>
</dbReference>
<evidence type="ECO:0000259" key="2">
    <source>
        <dbReference type="SMART" id="SM00454"/>
    </source>
</evidence>
<comment type="caution">
    <text evidence="3">The sequence shown here is derived from an EMBL/GenBank/DDBJ whole genome shotgun (WGS) entry which is preliminary data.</text>
</comment>
<dbReference type="InterPro" id="IPR001660">
    <property type="entry name" value="SAM"/>
</dbReference>
<dbReference type="Pfam" id="PF07647">
    <property type="entry name" value="SAM_2"/>
    <property type="match status" value="1"/>
</dbReference>
<dbReference type="CDD" id="cd09487">
    <property type="entry name" value="SAM_superfamily"/>
    <property type="match status" value="1"/>
</dbReference>
<dbReference type="InterPro" id="IPR013761">
    <property type="entry name" value="SAM/pointed_sf"/>
</dbReference>
<evidence type="ECO:0000256" key="1">
    <source>
        <dbReference type="SAM" id="MobiDB-lite"/>
    </source>
</evidence>
<evidence type="ECO:0000313" key="4">
    <source>
        <dbReference type="Proteomes" id="UP000604046"/>
    </source>
</evidence>
<proteinExistence type="predicted"/>
<evidence type="ECO:0000313" key="3">
    <source>
        <dbReference type="EMBL" id="CAE6946800.1"/>
    </source>
</evidence>
<dbReference type="AlphaFoldDB" id="A0A812HDE1"/>
<gene>
    <name evidence="3" type="ORF">SNAT2548_LOCUS1426</name>
</gene>
<dbReference type="InterPro" id="IPR037252">
    <property type="entry name" value="Mib_Herc2_sf"/>
</dbReference>
<feature type="compositionally biased region" description="Low complexity" evidence="1">
    <location>
        <begin position="262"/>
        <end position="272"/>
    </location>
</feature>
<keyword evidence="4" id="KW-1185">Reference proteome</keyword>
<dbReference type="SMART" id="SM00454">
    <property type="entry name" value="SAM"/>
    <property type="match status" value="1"/>
</dbReference>
<dbReference type="Gene3D" id="1.10.150.50">
    <property type="entry name" value="Transcription Factor, Ets-1"/>
    <property type="match status" value="1"/>
</dbReference>
<reference evidence="3" key="1">
    <citation type="submission" date="2021-02" db="EMBL/GenBank/DDBJ databases">
        <authorList>
            <person name="Dougan E. K."/>
            <person name="Rhodes N."/>
            <person name="Thang M."/>
            <person name="Chan C."/>
        </authorList>
    </citation>
    <scope>NUCLEOTIDE SEQUENCE</scope>
</reference>
<sequence length="1266" mass="141770">MGSAASTRNRQRKQGCERLGITILQLEEVDAVVQDRCQKECWPQVTKSKPSVQQVVRNFVKPEIKGKKRSYVEIKFEDRVSPPSWFSCHPWSISHASLVLGLRHLLDRHGETDATSVWVAAYCLYQHDEVSHAPDVVLPAVFGSRHLCDIAVHIDSQREIWRRMWCLSEILASATHGGEAMHVSFVAVEESKSGETTACSLSDHPVAVTESESERRSRDARFPLSAFALNRPIAIDTSCATLQEDEEAILRQIIKESGEGNSGSHASRSPSSPKQHPAYLKANTLLRVKIEAAAMRVAVLAQDEKMQGALLRGAQNNETLRGELKQAIEQAQSLLADPSPPKRAPAPAPTVEELQILGQGPAAEDLERSTSSKLLGARLGYLLEGFPLQAQRSTGQEDPTFHEMSKTLALNKTGLGYNKLCPRDGRLHCSVVDALAAGDARRASHFLSWCWDYRLQMYLQTWTQWRSQHHAEAFIWQCFFCNNQYRLQEGQQVTDESLGDIFQTRLLDIQQMVVMLDKFMQPKYLERVWCVYEMYTAAANSDRVTVDIMLPPDQAADIRTKIASGVWDDIRKKFQEVNVEHAKARVQRDEDMVKEHIKKGAGFDAVNAKVREKMMAWVLKQVEMFLLEDGKVRSGADFLRTAGLADYIDKLEEQGICTFEDLEDLEDADLAAIGFDPAARERLLQVVKMGPSAREETDFKDKLRMLGLTADVFEGLSEDEVMRNRNMEERLPTLGDKKKFRKWRQSCLTGEAVVEELVALDMLVERGPDWCYDGDSDDDMTPEDGGPQGVGKVVAWCSASGEAFGPVAPRPGWVKVHWQVTGRKRSYRMGTPERSAELVFAAAIADAQAARALSEVPKGEIQLHHLRCGFGYRCGTRFSHYALFDNRMEACEKVAAFKPGDVVEDKDGDRATCVGLKYRADAKKVDMWFHCNGRDGAGLFTHASHDRCLRKVAHKRLQEVSRDDAEGASDGEIDHDEREWVGQNLKPTLKYLSKSGQVLHFDVRDEMVRCFRMPFRSGDILVDKADGERMTCIGVASDPMRQLAARQRGGRRVPGSVAEVWFHVESSEGAGLNPKMHKMLSRFKVVDNRPVLEHVALGSSDAWDMETALGLLASLDGGLQCDFSFPRGAGENATPDFFDVRPELVYNVVGFRPGDVLTIRGGPPGTRLTLIGLRPDPDTGEISVWWHHEDFQCVHAGAGKIPGWEHMRQMMRDTGEKVNLEELKERIRSRRGRGEQGHGDLPEMLSQLSAQLSPADLQQLMGALMR</sequence>
<dbReference type="Gene3D" id="2.30.30.40">
    <property type="entry name" value="SH3 Domains"/>
    <property type="match status" value="1"/>
</dbReference>